<gene>
    <name evidence="1" type="ORF">PISMIDRAFT_13389</name>
</gene>
<dbReference type="HOGENOM" id="CLU_007337_4_0_1"/>
<proteinExistence type="predicted"/>
<reference evidence="2" key="2">
    <citation type="submission" date="2015-01" db="EMBL/GenBank/DDBJ databases">
        <title>Evolutionary Origins and Diversification of the Mycorrhizal Mutualists.</title>
        <authorList>
            <consortium name="DOE Joint Genome Institute"/>
            <consortium name="Mycorrhizal Genomics Consortium"/>
            <person name="Kohler A."/>
            <person name="Kuo A."/>
            <person name="Nagy L.G."/>
            <person name="Floudas D."/>
            <person name="Copeland A."/>
            <person name="Barry K.W."/>
            <person name="Cichocki N."/>
            <person name="Veneault-Fourrey C."/>
            <person name="LaButti K."/>
            <person name="Lindquist E.A."/>
            <person name="Lipzen A."/>
            <person name="Lundell T."/>
            <person name="Morin E."/>
            <person name="Murat C."/>
            <person name="Riley R."/>
            <person name="Ohm R."/>
            <person name="Sun H."/>
            <person name="Tunlid A."/>
            <person name="Henrissat B."/>
            <person name="Grigoriev I.V."/>
            <person name="Hibbett D.S."/>
            <person name="Martin F."/>
        </authorList>
    </citation>
    <scope>NUCLEOTIDE SEQUENCE [LARGE SCALE GENOMIC DNA]</scope>
    <source>
        <strain evidence="2">441</strain>
    </source>
</reference>
<dbReference type="EMBL" id="KN833777">
    <property type="protein sequence ID" value="KIK19819.1"/>
    <property type="molecule type" value="Genomic_DNA"/>
</dbReference>
<name>A0A0C9Z0H8_9AGAM</name>
<sequence length="367" mass="40590">MCPNSCAAFTGPYANLEECSLCGASRWNQARLQGTNGQGKVPAKRFTTVPLGPQLQAFYRDPEQARNMRYLHEHTQKIIAELQETGSISLVDDIAAGWDYLGAILAGDIKEDDIVLMVSLDGAQLYESKQSDCWLYIWIILNLAPDKRYKKVHVCPGLHHVAALQCEGLRIWDASQDRVFSSDLYLLFTTADGPGLVCWDGMVGHSGKNGCRVYCPTPGRRKFHGTHYYPALLRPRGNCAPGSDHPDVDVFELPLGGSGDYAHNLLRLVSAPSQRQWDARKTETGITKLPLLLGLKPSRSLGVPLCMTTDLMHLAGNLSDLLISLWRGTMECSNSDDKDSWDWAVFRDEDVWTSHGQAVEDAGTSIP</sequence>
<organism evidence="1 2">
    <name type="scientific">Pisolithus microcarpus 441</name>
    <dbReference type="NCBI Taxonomy" id="765257"/>
    <lineage>
        <taxon>Eukaryota</taxon>
        <taxon>Fungi</taxon>
        <taxon>Dikarya</taxon>
        <taxon>Basidiomycota</taxon>
        <taxon>Agaricomycotina</taxon>
        <taxon>Agaricomycetes</taxon>
        <taxon>Agaricomycetidae</taxon>
        <taxon>Boletales</taxon>
        <taxon>Sclerodermatineae</taxon>
        <taxon>Pisolithaceae</taxon>
        <taxon>Pisolithus</taxon>
    </lineage>
</organism>
<dbReference type="AlphaFoldDB" id="A0A0C9Z0H8"/>
<protein>
    <submittedName>
        <fullName evidence="1">Uncharacterized protein</fullName>
    </submittedName>
</protein>
<evidence type="ECO:0000313" key="1">
    <source>
        <dbReference type="EMBL" id="KIK19819.1"/>
    </source>
</evidence>
<dbReference type="OrthoDB" id="2669721at2759"/>
<keyword evidence="2" id="KW-1185">Reference proteome</keyword>
<accession>A0A0C9Z0H8</accession>
<evidence type="ECO:0000313" key="2">
    <source>
        <dbReference type="Proteomes" id="UP000054018"/>
    </source>
</evidence>
<dbReference type="Proteomes" id="UP000054018">
    <property type="component" value="Unassembled WGS sequence"/>
</dbReference>
<reference evidence="1 2" key="1">
    <citation type="submission" date="2014-04" db="EMBL/GenBank/DDBJ databases">
        <authorList>
            <consortium name="DOE Joint Genome Institute"/>
            <person name="Kuo A."/>
            <person name="Kohler A."/>
            <person name="Costa M.D."/>
            <person name="Nagy L.G."/>
            <person name="Floudas D."/>
            <person name="Copeland A."/>
            <person name="Barry K.W."/>
            <person name="Cichocki N."/>
            <person name="Veneault-Fourrey C."/>
            <person name="LaButti K."/>
            <person name="Lindquist E.A."/>
            <person name="Lipzen A."/>
            <person name="Lundell T."/>
            <person name="Morin E."/>
            <person name="Murat C."/>
            <person name="Sun H."/>
            <person name="Tunlid A."/>
            <person name="Henrissat B."/>
            <person name="Grigoriev I.V."/>
            <person name="Hibbett D.S."/>
            <person name="Martin F."/>
            <person name="Nordberg H.P."/>
            <person name="Cantor M.N."/>
            <person name="Hua S.X."/>
        </authorList>
    </citation>
    <scope>NUCLEOTIDE SEQUENCE [LARGE SCALE GENOMIC DNA]</scope>
    <source>
        <strain evidence="1 2">441</strain>
    </source>
</reference>
<feature type="non-terminal residue" evidence="1">
    <location>
        <position position="1"/>
    </location>
</feature>
<dbReference type="STRING" id="765257.A0A0C9Z0H8"/>